<dbReference type="AlphaFoldDB" id="A0A938BNH0"/>
<evidence type="ECO:0000313" key="1">
    <source>
        <dbReference type="EMBL" id="MBM3275120.1"/>
    </source>
</evidence>
<comment type="caution">
    <text evidence="1">The sequence shown here is derived from an EMBL/GenBank/DDBJ whole genome shotgun (WGS) entry which is preliminary data.</text>
</comment>
<dbReference type="EMBL" id="VGJX01000451">
    <property type="protein sequence ID" value="MBM3275120.1"/>
    <property type="molecule type" value="Genomic_DNA"/>
</dbReference>
<proteinExistence type="predicted"/>
<feature type="non-terminal residue" evidence="1">
    <location>
        <position position="231"/>
    </location>
</feature>
<name>A0A938BNH0_9BACT</name>
<evidence type="ECO:0000313" key="2">
    <source>
        <dbReference type="Proteomes" id="UP000703893"/>
    </source>
</evidence>
<reference evidence="1 2" key="1">
    <citation type="submission" date="2019-03" db="EMBL/GenBank/DDBJ databases">
        <title>Lake Tanganyika Metagenome-Assembled Genomes (MAGs).</title>
        <authorList>
            <person name="Tran P."/>
        </authorList>
    </citation>
    <scope>NUCLEOTIDE SEQUENCE [LARGE SCALE GENOMIC DNA]</scope>
    <source>
        <strain evidence="1">K_DeepCast_65m_m2_236</strain>
    </source>
</reference>
<protein>
    <submittedName>
        <fullName evidence="1">Uncharacterized protein</fullName>
    </submittedName>
</protein>
<accession>A0A938BNH0</accession>
<gene>
    <name evidence="1" type="ORF">FJZ00_08195</name>
</gene>
<organism evidence="1 2">
    <name type="scientific">Candidatus Tanganyikabacteria bacterium</name>
    <dbReference type="NCBI Taxonomy" id="2961651"/>
    <lineage>
        <taxon>Bacteria</taxon>
        <taxon>Bacillati</taxon>
        <taxon>Candidatus Sericytochromatia</taxon>
        <taxon>Candidatus Tanganyikabacteria</taxon>
    </lineage>
</organism>
<sequence>MTALRRGEWVILDADAAGASGAQDPAGNLPIAPVKLSLSGSGRIAATVRAGTTLAFVDPGAAKSTIAALAPSAAPGRDVTVWDLTGAKGRTLRLVGPGDGAAAAKVLGESPWVPAAAARARSNDGSDVVWAASGMEGGFAVIEAARRLAKARSATWVDGGNLVEDSNDARGHATLERTLASLPDSGVAMVVPFKNELRLSPADQIRLARAVPLVAANLAAPADVPLRAFTL</sequence>
<dbReference type="Proteomes" id="UP000703893">
    <property type="component" value="Unassembled WGS sequence"/>
</dbReference>